<dbReference type="Proteomes" id="UP000048908">
    <property type="component" value="Unassembled WGS sequence"/>
</dbReference>
<evidence type="ECO:0000313" key="3">
    <source>
        <dbReference type="Proteomes" id="UP000048908"/>
    </source>
</evidence>
<keyword evidence="1" id="KW-0472">Membrane</keyword>
<dbReference type="EMBL" id="CXPG01000021">
    <property type="protein sequence ID" value="CTQ34430.1"/>
    <property type="molecule type" value="Genomic_DNA"/>
</dbReference>
<dbReference type="InterPro" id="IPR010699">
    <property type="entry name" value="DUF1275"/>
</dbReference>
<keyword evidence="3" id="KW-1185">Reference proteome</keyword>
<protein>
    <submittedName>
        <fullName evidence="2">Putative membrane protein</fullName>
    </submittedName>
</protein>
<sequence>MAHSNTAALQINTFPVFLTAEFPASLLHDRWPGRDGIRLVWIVAILTLAAATWSVTGITEDVGASLSLICAMATLNAAQRPAPEIRPPTTVMTGNTTQLAVSLAGAGDRSIARQKRLIRARRSFS</sequence>
<gene>
    <name evidence="2" type="ORF">JAN5088_03226</name>
</gene>
<evidence type="ECO:0000256" key="1">
    <source>
        <dbReference type="SAM" id="Phobius"/>
    </source>
</evidence>
<keyword evidence="1" id="KW-1133">Transmembrane helix</keyword>
<dbReference type="AlphaFoldDB" id="A0A0M6XTM1"/>
<dbReference type="Pfam" id="PF06912">
    <property type="entry name" value="DUF1275"/>
    <property type="match status" value="1"/>
</dbReference>
<reference evidence="2 3" key="1">
    <citation type="submission" date="2015-07" db="EMBL/GenBank/DDBJ databases">
        <authorList>
            <person name="Noorani M."/>
        </authorList>
    </citation>
    <scope>NUCLEOTIDE SEQUENCE [LARGE SCALE GENOMIC DNA]</scope>
    <source>
        <strain evidence="2 3">CECT 5088</strain>
    </source>
</reference>
<name>A0A0M6XTM1_9RHOB</name>
<feature type="transmembrane region" description="Helical" evidence="1">
    <location>
        <begin position="39"/>
        <end position="56"/>
    </location>
</feature>
<keyword evidence="1" id="KW-0812">Transmembrane</keyword>
<accession>A0A0M6XTM1</accession>
<evidence type="ECO:0000313" key="2">
    <source>
        <dbReference type="EMBL" id="CTQ34430.1"/>
    </source>
</evidence>
<organism evidence="2 3">
    <name type="scientific">Jannaschia rubra</name>
    <dbReference type="NCBI Taxonomy" id="282197"/>
    <lineage>
        <taxon>Bacteria</taxon>
        <taxon>Pseudomonadati</taxon>
        <taxon>Pseudomonadota</taxon>
        <taxon>Alphaproteobacteria</taxon>
        <taxon>Rhodobacterales</taxon>
        <taxon>Roseobacteraceae</taxon>
        <taxon>Jannaschia</taxon>
    </lineage>
</organism>
<proteinExistence type="predicted"/>